<dbReference type="InterPro" id="IPR050311">
    <property type="entry name" value="ORC1/CDC6"/>
</dbReference>
<protein>
    <recommendedName>
        <fullName evidence="5">ORC1/DEAH AAA+ ATPase domain-containing protein</fullName>
    </recommendedName>
</protein>
<dbReference type="EMBL" id="BART01027423">
    <property type="protein sequence ID" value="GAG92857.1"/>
    <property type="molecule type" value="Genomic_DNA"/>
</dbReference>
<feature type="domain" description="ORC1/DEAH AAA+ ATPase" evidence="5">
    <location>
        <begin position="67"/>
        <end position="194"/>
    </location>
</feature>
<dbReference type="GO" id="GO:0006260">
    <property type="term" value="P:DNA replication"/>
    <property type="evidence" value="ECO:0007669"/>
    <property type="project" value="UniProtKB-KW"/>
</dbReference>
<name>X1CIE9_9ZZZZ</name>
<reference evidence="6" key="1">
    <citation type="journal article" date="2014" name="Front. Microbiol.">
        <title>High frequency of phylogenetically diverse reductive dehalogenase-homologous genes in deep subseafloor sedimentary metagenomes.</title>
        <authorList>
            <person name="Kawai M."/>
            <person name="Futagami T."/>
            <person name="Toyoda A."/>
            <person name="Takaki Y."/>
            <person name="Nishi S."/>
            <person name="Hori S."/>
            <person name="Arai W."/>
            <person name="Tsubouchi T."/>
            <person name="Morono Y."/>
            <person name="Uchiyama I."/>
            <person name="Ito T."/>
            <person name="Fujiyama A."/>
            <person name="Inagaki F."/>
            <person name="Takami H."/>
        </authorList>
    </citation>
    <scope>NUCLEOTIDE SEQUENCE</scope>
    <source>
        <strain evidence="6">Expedition CK06-06</strain>
    </source>
</reference>
<evidence type="ECO:0000256" key="3">
    <source>
        <dbReference type="ARBA" id="ARBA00022741"/>
    </source>
</evidence>
<comment type="similarity">
    <text evidence="1">Belongs to the CDC6/cdc18 family.</text>
</comment>
<keyword evidence="3" id="KW-0547">Nucleotide-binding</keyword>
<evidence type="ECO:0000259" key="5">
    <source>
        <dbReference type="Pfam" id="PF13401"/>
    </source>
</evidence>
<dbReference type="SUPFAM" id="SSF52540">
    <property type="entry name" value="P-loop containing nucleoside triphosphate hydrolases"/>
    <property type="match status" value="1"/>
</dbReference>
<evidence type="ECO:0000313" key="6">
    <source>
        <dbReference type="EMBL" id="GAG92857.1"/>
    </source>
</evidence>
<proteinExistence type="inferred from homology"/>
<dbReference type="PANTHER" id="PTHR10763">
    <property type="entry name" value="CELL DIVISION CONTROL PROTEIN 6-RELATED"/>
    <property type="match status" value="1"/>
</dbReference>
<dbReference type="Pfam" id="PF13401">
    <property type="entry name" value="AAA_22"/>
    <property type="match status" value="1"/>
</dbReference>
<comment type="caution">
    <text evidence="6">The sequence shown here is derived from an EMBL/GenBank/DDBJ whole genome shotgun (WGS) entry which is preliminary data.</text>
</comment>
<keyword evidence="4" id="KW-0067">ATP-binding</keyword>
<dbReference type="AlphaFoldDB" id="X1CIE9"/>
<feature type="non-terminal residue" evidence="6">
    <location>
        <position position="223"/>
    </location>
</feature>
<organism evidence="6">
    <name type="scientific">marine sediment metagenome</name>
    <dbReference type="NCBI Taxonomy" id="412755"/>
    <lineage>
        <taxon>unclassified sequences</taxon>
        <taxon>metagenomes</taxon>
        <taxon>ecological metagenomes</taxon>
    </lineage>
</organism>
<dbReference type="GO" id="GO:0005524">
    <property type="term" value="F:ATP binding"/>
    <property type="evidence" value="ECO:0007669"/>
    <property type="project" value="UniProtKB-KW"/>
</dbReference>
<evidence type="ECO:0000256" key="1">
    <source>
        <dbReference type="ARBA" id="ARBA00006184"/>
    </source>
</evidence>
<gene>
    <name evidence="6" type="ORF">S01H4_48621</name>
</gene>
<dbReference type="GO" id="GO:0016887">
    <property type="term" value="F:ATP hydrolysis activity"/>
    <property type="evidence" value="ECO:0007669"/>
    <property type="project" value="InterPro"/>
</dbReference>
<keyword evidence="2" id="KW-0235">DNA replication</keyword>
<dbReference type="InterPro" id="IPR027417">
    <property type="entry name" value="P-loop_NTPase"/>
</dbReference>
<dbReference type="NCBIfam" id="TIGR02928">
    <property type="entry name" value="orc1/cdc6 family replication initiation protein"/>
    <property type="match status" value="1"/>
</dbReference>
<accession>X1CIE9</accession>
<dbReference type="CDD" id="cd00009">
    <property type="entry name" value="AAA"/>
    <property type="match status" value="1"/>
</dbReference>
<dbReference type="InterPro" id="IPR014277">
    <property type="entry name" value="Orc1/Cdc6_arc"/>
</dbReference>
<dbReference type="Gene3D" id="3.40.50.300">
    <property type="entry name" value="P-loop containing nucleotide triphosphate hydrolases"/>
    <property type="match status" value="1"/>
</dbReference>
<dbReference type="PANTHER" id="PTHR10763:SF26">
    <property type="entry name" value="CELL DIVISION CONTROL PROTEIN 6 HOMOLOG"/>
    <property type="match status" value="1"/>
</dbReference>
<evidence type="ECO:0000256" key="4">
    <source>
        <dbReference type="ARBA" id="ARBA00022840"/>
    </source>
</evidence>
<sequence length="223" mass="25387">MLNNHENNYQFNIDKFYKNYLKGPKIFNNRNALEPSYIPEILPHRDVQIKDIAEKTACALLGDAPPSFLCYGQTGTGKTATIRYVSQKLAQQNSEIKPWWIYINCNVVSTPYRILAHIYNTISRDEKIPPTGLPKDIIFKKLLGLLDSRVGGSICFLVLDEIDILVDKKGGNEILYDLTRLNENLDHCKSSLIGISNKLKFRNSLDPRILSSLGEEHIVFPSY</sequence>
<dbReference type="InterPro" id="IPR049945">
    <property type="entry name" value="AAA_22"/>
</dbReference>
<evidence type="ECO:0000256" key="2">
    <source>
        <dbReference type="ARBA" id="ARBA00022705"/>
    </source>
</evidence>